<accession>A0A0Q1AIX3</accession>
<proteinExistence type="predicted"/>
<dbReference type="Proteomes" id="UP000050488">
    <property type="component" value="Unassembled WGS sequence"/>
</dbReference>
<reference evidence="2 3" key="1">
    <citation type="submission" date="2015-10" db="EMBL/GenBank/DDBJ databases">
        <title>Corynebacteirum lowii and Corynebacterium oculi species nova, derived from human clinical disease and and emended description of Corynebacterium mastiditis.</title>
        <authorList>
            <person name="Bernard K."/>
            <person name="Pacheco A.L."/>
            <person name="Mcdougall C."/>
            <person name="Burtx T."/>
            <person name="Weibe D."/>
            <person name="Tyler S."/>
            <person name="Olson A.B."/>
            <person name="Cnockaert M."/>
            <person name="Eguchi H."/>
            <person name="Kuwahara T."/>
            <person name="Nakayama-Imaohji H."/>
            <person name="Boudewijins M."/>
            <person name="Van Hoecke F."/>
            <person name="Bernier A.-M."/>
            <person name="Vandamme P."/>
        </authorList>
    </citation>
    <scope>NUCLEOTIDE SEQUENCE [LARGE SCALE GENOMIC DNA]</scope>
    <source>
        <strain evidence="2 3">NML 130206</strain>
    </source>
</reference>
<name>A0A0Q1AIX3_9CORY</name>
<evidence type="ECO:0000259" key="1">
    <source>
        <dbReference type="Pfam" id="PF13785"/>
    </source>
</evidence>
<gene>
    <name evidence="2" type="ORF">Clow_00893</name>
</gene>
<evidence type="ECO:0000313" key="3">
    <source>
        <dbReference type="Proteomes" id="UP000050488"/>
    </source>
</evidence>
<keyword evidence="3" id="KW-1185">Reference proteome</keyword>
<dbReference type="EMBL" id="LKEV01000002">
    <property type="protein sequence ID" value="KQB86685.1"/>
    <property type="molecule type" value="Genomic_DNA"/>
</dbReference>
<feature type="domain" description="DUF4178" evidence="1">
    <location>
        <begin position="58"/>
        <end position="192"/>
    </location>
</feature>
<dbReference type="OrthoDB" id="3775810at2"/>
<dbReference type="Pfam" id="PF13785">
    <property type="entry name" value="DUF4178"/>
    <property type="match status" value="1"/>
</dbReference>
<organism evidence="2 3">
    <name type="scientific">Corynebacterium lowii</name>
    <dbReference type="NCBI Taxonomy" id="1544413"/>
    <lineage>
        <taxon>Bacteria</taxon>
        <taxon>Bacillati</taxon>
        <taxon>Actinomycetota</taxon>
        <taxon>Actinomycetes</taxon>
        <taxon>Mycobacteriales</taxon>
        <taxon>Corynebacteriaceae</taxon>
        <taxon>Corynebacterium</taxon>
    </lineage>
</organism>
<dbReference type="PATRIC" id="fig|1544413.3.peg.898"/>
<comment type="caution">
    <text evidence="2">The sequence shown here is derived from an EMBL/GenBank/DDBJ whole genome shotgun (WGS) entry which is preliminary data.</text>
</comment>
<dbReference type="AlphaFoldDB" id="A0A0Q1AIX3"/>
<evidence type="ECO:0000313" key="2">
    <source>
        <dbReference type="EMBL" id="KQB86685.1"/>
    </source>
</evidence>
<sequence length="203" mass="22598">MNVWLIIIIALLILAVYFAYQGWKRSEKNQRSTVGERRDPFADTVAQDDRTFGPQNLGPGAIVARGGVDYVVRGTITVRQGYYVWHEHLLDGGKSSEWLSVEIDEGQLKISWWNTREDLSLQPDQQHTVADVDYVYQESGIAQFSSEGTTGLPESGSVEFYDYADASGSRLLGLERFGEGSWETSLGEAITPGEITVYPAPRS</sequence>
<protein>
    <recommendedName>
        <fullName evidence="1">DUF4178 domain-containing protein</fullName>
    </recommendedName>
</protein>
<dbReference type="InterPro" id="IPR025235">
    <property type="entry name" value="DUF4178"/>
</dbReference>
<dbReference type="STRING" id="1544413.Clow_00893"/>
<dbReference type="RefSeq" id="WP_055176840.1">
    <property type="nucleotide sequence ID" value="NZ_JAUSQY010000001.1"/>
</dbReference>